<dbReference type="EMBL" id="JAPFPW010000007">
    <property type="protein sequence ID" value="MCW7753798.1"/>
    <property type="molecule type" value="Genomic_DNA"/>
</dbReference>
<dbReference type="InterPro" id="IPR033875">
    <property type="entry name" value="FlhG"/>
</dbReference>
<sequence>MDQATSLRKMISRQGMQRKRELSSVSSGQPRVIAVSSGKGGVGKTNLVGNLARAFADMGKEVLILDADLGLANIDILFGIRPPFHIGHVLSGERSLHEVMVSPADRIRIIPAGSGTSGLTHLTEGQKLTLLGEFESADLAADVVLIDTGAGISKNVLYFNLAADECLLVATPEPTSITDAYAMMKVMTSEHGARHFKLVVNMVNSVKEAKQVFLTLNQAAERFLTGAVLEYAGHIVFDPVLRKSVQERKTVLTAYPDAECSKQIRNLAKVLMNAPRRHDTEGSIKLFFKRFTALPPA</sequence>
<gene>
    <name evidence="5" type="ORF">OOT00_07360</name>
</gene>
<dbReference type="PANTHER" id="PTHR43384">
    <property type="entry name" value="SEPTUM SITE-DETERMINING PROTEIN MIND HOMOLOG, CHLOROPLASTIC-RELATED"/>
    <property type="match status" value="1"/>
</dbReference>
<accession>A0ABT3N8L5</accession>
<dbReference type="Pfam" id="PF13614">
    <property type="entry name" value="AAA_31"/>
    <property type="match status" value="1"/>
</dbReference>
<keyword evidence="1" id="KW-0547">Nucleotide-binding</keyword>
<reference evidence="5 6" key="1">
    <citation type="submission" date="2022-11" db="EMBL/GenBank/DDBJ databases">
        <title>Desulfobotulus tamanensis H1 sp. nov. - anaerobic, alkaliphilic, sulphate reducing bacterium isolated from terrestrial mud volcano.</title>
        <authorList>
            <person name="Frolova A."/>
            <person name="Merkel A.Y."/>
            <person name="Slobodkin A.I."/>
        </authorList>
    </citation>
    <scope>NUCLEOTIDE SEQUENCE [LARGE SCALE GENOMIC DNA]</scope>
    <source>
        <strain evidence="5 6">H1</strain>
    </source>
</reference>
<dbReference type="PIRSF" id="PIRSF003092">
    <property type="entry name" value="MinD"/>
    <property type="match status" value="1"/>
</dbReference>
<evidence type="ECO:0000256" key="3">
    <source>
        <dbReference type="SAM" id="MobiDB-lite"/>
    </source>
</evidence>
<dbReference type="InterPro" id="IPR025501">
    <property type="entry name" value="MinD_FleN"/>
</dbReference>
<keyword evidence="2" id="KW-0067">ATP-binding</keyword>
<name>A0ABT3N8L5_9BACT</name>
<evidence type="ECO:0000313" key="5">
    <source>
        <dbReference type="EMBL" id="MCW7753798.1"/>
    </source>
</evidence>
<feature type="region of interest" description="Disordered" evidence="3">
    <location>
        <begin position="1"/>
        <end position="27"/>
    </location>
</feature>
<dbReference type="CDD" id="cd02038">
    <property type="entry name" value="FlhG-like"/>
    <property type="match status" value="1"/>
</dbReference>
<comment type="caution">
    <text evidence="5">The sequence shown here is derived from an EMBL/GenBank/DDBJ whole genome shotgun (WGS) entry which is preliminary data.</text>
</comment>
<dbReference type="Gene3D" id="3.40.50.300">
    <property type="entry name" value="P-loop containing nucleotide triphosphate hydrolases"/>
    <property type="match status" value="1"/>
</dbReference>
<dbReference type="Proteomes" id="UP001209681">
    <property type="component" value="Unassembled WGS sequence"/>
</dbReference>
<evidence type="ECO:0000259" key="4">
    <source>
        <dbReference type="Pfam" id="PF13614"/>
    </source>
</evidence>
<dbReference type="RefSeq" id="WP_265424669.1">
    <property type="nucleotide sequence ID" value="NZ_JAPFPW010000007.1"/>
</dbReference>
<dbReference type="PANTHER" id="PTHR43384:SF4">
    <property type="entry name" value="CELLULOSE BIOSYNTHESIS PROTEIN BCSQ-RELATED"/>
    <property type="match status" value="1"/>
</dbReference>
<dbReference type="InterPro" id="IPR027417">
    <property type="entry name" value="P-loop_NTPase"/>
</dbReference>
<evidence type="ECO:0000256" key="1">
    <source>
        <dbReference type="ARBA" id="ARBA00022741"/>
    </source>
</evidence>
<evidence type="ECO:0000313" key="6">
    <source>
        <dbReference type="Proteomes" id="UP001209681"/>
    </source>
</evidence>
<organism evidence="5 6">
    <name type="scientific">Desulfobotulus pelophilus</name>
    <dbReference type="NCBI Taxonomy" id="2823377"/>
    <lineage>
        <taxon>Bacteria</taxon>
        <taxon>Pseudomonadati</taxon>
        <taxon>Thermodesulfobacteriota</taxon>
        <taxon>Desulfobacteria</taxon>
        <taxon>Desulfobacterales</taxon>
        <taxon>Desulfobacteraceae</taxon>
        <taxon>Desulfobotulus</taxon>
    </lineage>
</organism>
<dbReference type="SUPFAM" id="SSF52540">
    <property type="entry name" value="P-loop containing nucleoside triphosphate hydrolases"/>
    <property type="match status" value="1"/>
</dbReference>
<dbReference type="InterPro" id="IPR050625">
    <property type="entry name" value="ParA/MinD_ATPase"/>
</dbReference>
<protein>
    <submittedName>
        <fullName evidence="5">MinD/ParA family protein</fullName>
    </submittedName>
</protein>
<evidence type="ECO:0000256" key="2">
    <source>
        <dbReference type="ARBA" id="ARBA00022840"/>
    </source>
</evidence>
<dbReference type="InterPro" id="IPR025669">
    <property type="entry name" value="AAA_dom"/>
</dbReference>
<feature type="domain" description="AAA" evidence="4">
    <location>
        <begin position="31"/>
        <end position="185"/>
    </location>
</feature>
<proteinExistence type="predicted"/>
<keyword evidence="6" id="KW-1185">Reference proteome</keyword>